<evidence type="ECO:0000313" key="3">
    <source>
        <dbReference type="Proteomes" id="UP001172036"/>
    </source>
</evidence>
<dbReference type="InterPro" id="IPR027417">
    <property type="entry name" value="P-loop_NTPase"/>
</dbReference>
<dbReference type="Pfam" id="PF13555">
    <property type="entry name" value="AAA_29"/>
    <property type="match status" value="1"/>
</dbReference>
<feature type="coiled-coil region" evidence="1">
    <location>
        <begin position="218"/>
        <end position="245"/>
    </location>
</feature>
<dbReference type="Gene3D" id="3.40.1140.10">
    <property type="match status" value="1"/>
</dbReference>
<proteinExistence type="predicted"/>
<organism evidence="2 3">
    <name type="scientific">Candidatus Phytoplasma melaleucae</name>
    <dbReference type="NCBI Taxonomy" id="2982630"/>
    <lineage>
        <taxon>Bacteria</taxon>
        <taxon>Bacillati</taxon>
        <taxon>Mycoplasmatota</taxon>
        <taxon>Mollicutes</taxon>
        <taxon>Acholeplasmatales</taxon>
        <taxon>Acholeplasmataceae</taxon>
        <taxon>Candidatus Phytoplasma</taxon>
    </lineage>
</organism>
<dbReference type="SUPFAM" id="SSF52540">
    <property type="entry name" value="P-loop containing nucleoside triphosphate hydrolases"/>
    <property type="match status" value="2"/>
</dbReference>
<keyword evidence="1" id="KW-0175">Coiled coil</keyword>
<comment type="caution">
    <text evidence="2">The sequence shown here is derived from an EMBL/GenBank/DDBJ whole genome shotgun (WGS) entry which is preliminary data.</text>
</comment>
<dbReference type="RefSeq" id="WP_304515243.1">
    <property type="nucleotide sequence ID" value="NZ_JAOSID010000003.1"/>
</dbReference>
<dbReference type="Pfam" id="PF13558">
    <property type="entry name" value="SbcC_Walker_B"/>
    <property type="match status" value="1"/>
</dbReference>
<accession>A0ABT9DFH0</accession>
<evidence type="ECO:0000313" key="2">
    <source>
        <dbReference type="EMBL" id="MDO8168040.1"/>
    </source>
</evidence>
<dbReference type="Gene3D" id="3.40.50.300">
    <property type="entry name" value="P-loop containing nucleotide triphosphate hydrolases"/>
    <property type="match status" value="1"/>
</dbReference>
<dbReference type="PANTHER" id="PTHR32182">
    <property type="entry name" value="DNA REPLICATION AND REPAIR PROTEIN RECF"/>
    <property type="match status" value="1"/>
</dbReference>
<dbReference type="Proteomes" id="UP001172036">
    <property type="component" value="Unassembled WGS sequence"/>
</dbReference>
<reference evidence="2 3" key="1">
    <citation type="journal article" date="2023" name="Int. J. Syst. Evol. Microbiol.">
        <title>The observation of taxonomic boundaries for the 16SrII and 16SrXXV phytoplasmas using genome-based delimitation.</title>
        <authorList>
            <person name="Rodrigues Jardim B."/>
            <person name="Tran-Nguyen L.T.T."/>
            <person name="Gambley C."/>
            <person name="Al-Sadi A.M."/>
            <person name="Al-Subhi A.M."/>
            <person name="Foissac X."/>
            <person name="Salar P."/>
            <person name="Cai H."/>
            <person name="Yang J.Y."/>
            <person name="Davis R."/>
            <person name="Jones L."/>
            <person name="Rodoni B."/>
            <person name="Constable F.E."/>
        </authorList>
    </citation>
    <scope>NUCLEOTIDE SEQUENCE [LARGE SCALE GENOMIC DNA]</scope>
    <source>
        <strain evidence="2">BAWM-155c</strain>
    </source>
</reference>
<sequence>MKKLTKIQLVNWHLFSFQTIEIKDNVLISGENGSGKSTLLDALQYVLIGERNNVKFNIAANVNAKRSLESYIRGKIGTEKKEFLRERDVITHIALEFYDTQKEKYAIFGCVLELSLGGILKEKFYFLENITFRDDIFILNQTPKNQEQFLFSVRQNDPFFYFFDTKKQYQNAIGKYLQINITKYIQILPKALAFKPLNLQNFVFDFLLEANPVNVSSLKNSVKQLKQIESQIELEQNKLKHLTKIMDIHKTLELLDNQIKINNLLERKISIEIYNNSLKELLSRKIQEESNIKIYLEQKKKFYLYIENLNNDFFQLETKKNSDSFFLFNSLQKDLAYHQFIYQDLKEQIDVFVQKLKKEIQILQNLFHLIPDITKDLNLILQNANEFIDNKEKVVDYLSLQQDLMKLSDYLSREMLLLSIKQNELQKSINDLTKKILDKNNCLNCILDKTKSYPFYLQKIISLLKMELSNFYNKKVIVSPLCELIDINDELWRNAIEGFLGNRKFNLIIDSDYFHQALKIYEKIQLNEQFFDIGLVNVDKIPYISDNHNSLATKITTPHKNALKYAKLLLSNVICEIYVANLQKHKKSITPQGMIYSNYTVKKLNPKTYQIPYIGVNSGHIRQKMTLLEIDKLQHDLSEKQKNFSKNESILKLIQSSQISHVITIDYLSLCTKLSNKNKEIKSIKENIAKLDQSQLFFSEVENKLSQIQREKNEKSHELDTILLNIAESKNNFNIYEKKIILLQKELSEMKQKLYDIEQKEVSLAEKSLTQLQNYLQKYNYAYDIIIKQIKANIQMIEQQKNTQKMDLIQLMHVYITTHHISDVEAKLEYLDYFLQEYNSIVTQNLIIYEQESKELTRKTEIIFKEEFINKLRDSIANAQQQIRRLNTILYNRPFGNDRYQLLIKPSENPEYKRYYSMIIDANDHSPNEKSKEKSLSYNSILLDELFQKIISFDEGYELIVNSFLDYRNYMTYDIQINDLNGDISLFSKIFREKSGGETQVPFYVIMAICFEQLLSEEYHDKGCLVLFDEAFNNMDENRIESMMNFFNDLKIQFLIAIPPQRIADITPHVTTNLIIVKDDYHVMVENFTQENVSKKSY</sequence>
<dbReference type="PANTHER" id="PTHR32182:SF0">
    <property type="entry name" value="DNA REPLICATION AND REPAIR PROTEIN RECF"/>
    <property type="match status" value="1"/>
</dbReference>
<keyword evidence="3" id="KW-1185">Reference proteome</keyword>
<protein>
    <submittedName>
        <fullName evidence="2">AAA family ATPase</fullName>
    </submittedName>
</protein>
<name>A0ABT9DFH0_9MOLU</name>
<evidence type="ECO:0000256" key="1">
    <source>
        <dbReference type="SAM" id="Coils"/>
    </source>
</evidence>
<dbReference type="EMBL" id="JAOSID010000003">
    <property type="protein sequence ID" value="MDO8168040.1"/>
    <property type="molecule type" value="Genomic_DNA"/>
</dbReference>
<gene>
    <name evidence="2" type="ORF">OC680_00895</name>
</gene>
<feature type="coiled-coil region" evidence="1">
    <location>
        <begin position="674"/>
        <end position="760"/>
    </location>
</feature>